<name>A0ABP7HXI3_9ACTN</name>
<sequence length="332" mass="37091">MPLAGARSTVLRMEELIRRQAGVFNRRQALEAGLNVNDLRRMRRRNEIARVHDGVYVDHTGPLTWLQRAWAAVLFSEPAALCGEAARRAADGPGRAGYDDGKPIDVMVDRHRNVVEPPGVRLHRAADIQRRVLWTASPPRERIEHAVVRLAADAPREVDAVAYLADAVQGRQTTAARLAAAIDGRERLARRRFLISVVDDIRLGTCSTLEHGYLTLVERPHGLPLAERQFRESLKGQLYRDAAYLGGLVVVELDGRPFHAKVRQRDRDMERDLDVFAAARATARLGWGQVFDRPCSTAVKIGRGLNERGWAGAVHPCPRCPSDVVRLIRGTW</sequence>
<dbReference type="InterPro" id="IPR025159">
    <property type="entry name" value="AbiEi_N"/>
</dbReference>
<reference evidence="3" key="1">
    <citation type="journal article" date="2019" name="Int. J. Syst. Evol. Microbiol.">
        <title>The Global Catalogue of Microorganisms (GCM) 10K type strain sequencing project: providing services to taxonomists for standard genome sequencing and annotation.</title>
        <authorList>
            <consortium name="The Broad Institute Genomics Platform"/>
            <consortium name="The Broad Institute Genome Sequencing Center for Infectious Disease"/>
            <person name="Wu L."/>
            <person name="Ma J."/>
        </authorList>
    </citation>
    <scope>NUCLEOTIDE SEQUENCE [LARGE SCALE GENOMIC DNA]</scope>
    <source>
        <strain evidence="3">JCM 16953</strain>
    </source>
</reference>
<evidence type="ECO:0000313" key="3">
    <source>
        <dbReference type="Proteomes" id="UP001501821"/>
    </source>
</evidence>
<gene>
    <name evidence="2" type="ORF">GCM10022242_02270</name>
</gene>
<dbReference type="Proteomes" id="UP001501821">
    <property type="component" value="Unassembled WGS sequence"/>
</dbReference>
<protein>
    <recommendedName>
        <fullName evidence="1">AbiEi antitoxin N-terminal domain-containing protein</fullName>
    </recommendedName>
</protein>
<comment type="caution">
    <text evidence="2">The sequence shown here is derived from an EMBL/GenBank/DDBJ whole genome shotgun (WGS) entry which is preliminary data.</text>
</comment>
<keyword evidence="3" id="KW-1185">Reference proteome</keyword>
<evidence type="ECO:0000259" key="1">
    <source>
        <dbReference type="Pfam" id="PF13338"/>
    </source>
</evidence>
<feature type="domain" description="AbiEi antitoxin N-terminal" evidence="1">
    <location>
        <begin position="12"/>
        <end position="57"/>
    </location>
</feature>
<accession>A0ABP7HXI3</accession>
<organism evidence="2 3">
    <name type="scientific">Nocardioides panacisoli</name>
    <dbReference type="NCBI Taxonomy" id="627624"/>
    <lineage>
        <taxon>Bacteria</taxon>
        <taxon>Bacillati</taxon>
        <taxon>Actinomycetota</taxon>
        <taxon>Actinomycetes</taxon>
        <taxon>Propionibacteriales</taxon>
        <taxon>Nocardioidaceae</taxon>
        <taxon>Nocardioides</taxon>
    </lineage>
</organism>
<proteinExistence type="predicted"/>
<evidence type="ECO:0000313" key="2">
    <source>
        <dbReference type="EMBL" id="GAA3802832.1"/>
    </source>
</evidence>
<dbReference type="Pfam" id="PF13338">
    <property type="entry name" value="AbiEi_4"/>
    <property type="match status" value="1"/>
</dbReference>
<dbReference type="EMBL" id="BAABAH010000001">
    <property type="protein sequence ID" value="GAA3802832.1"/>
    <property type="molecule type" value="Genomic_DNA"/>
</dbReference>